<name>G0QQL4_ICHMU</name>
<reference evidence="2 3" key="1">
    <citation type="submission" date="2011-07" db="EMBL/GenBank/DDBJ databases">
        <authorList>
            <person name="Coyne R."/>
            <person name="Brami D."/>
            <person name="Johnson J."/>
            <person name="Hostetler J."/>
            <person name="Hannick L."/>
            <person name="Clark T."/>
            <person name="Cassidy-Hanley D."/>
            <person name="Inman J."/>
        </authorList>
    </citation>
    <scope>NUCLEOTIDE SEQUENCE [LARGE SCALE GENOMIC DNA]</scope>
    <source>
        <strain evidence="2 3">G5</strain>
    </source>
</reference>
<accession>G0QQL4</accession>
<gene>
    <name evidence="2" type="ORF">IMG5_081060</name>
</gene>
<evidence type="ECO:0000313" key="2">
    <source>
        <dbReference type="EMBL" id="EGR32492.1"/>
    </source>
</evidence>
<evidence type="ECO:0000256" key="1">
    <source>
        <dbReference type="SAM" id="SignalP"/>
    </source>
</evidence>
<keyword evidence="3" id="KW-1185">Reference proteome</keyword>
<proteinExistence type="predicted"/>
<protein>
    <submittedName>
        <fullName evidence="2">Uncharacterized protein</fullName>
    </submittedName>
</protein>
<feature type="chain" id="PRO_5003407844" evidence="1">
    <location>
        <begin position="17"/>
        <end position="90"/>
    </location>
</feature>
<organism evidence="2 3">
    <name type="scientific">Ichthyophthirius multifiliis</name>
    <name type="common">White spot disease agent</name>
    <name type="synonym">Ich</name>
    <dbReference type="NCBI Taxonomy" id="5932"/>
    <lineage>
        <taxon>Eukaryota</taxon>
        <taxon>Sar</taxon>
        <taxon>Alveolata</taxon>
        <taxon>Ciliophora</taxon>
        <taxon>Intramacronucleata</taxon>
        <taxon>Oligohymenophorea</taxon>
        <taxon>Hymenostomatida</taxon>
        <taxon>Ophryoglenina</taxon>
        <taxon>Ichthyophthirius</taxon>
    </lineage>
</organism>
<dbReference type="RefSeq" id="XP_004036478.1">
    <property type="nucleotide sequence ID" value="XM_004036430.1"/>
</dbReference>
<dbReference type="GeneID" id="14908653"/>
<keyword evidence="1" id="KW-0732">Signal</keyword>
<sequence length="90" mass="10562">MQKLIIYLVLITFVFGLKVLKHECGHDKMKEISKYESIPPDPIEEFSDIRNLQTKKPRNMVITYNMDFFKALADSVMVHQQKKLWNSSSS</sequence>
<evidence type="ECO:0000313" key="3">
    <source>
        <dbReference type="Proteomes" id="UP000008983"/>
    </source>
</evidence>
<feature type="signal peptide" evidence="1">
    <location>
        <begin position="1"/>
        <end position="16"/>
    </location>
</feature>
<dbReference type="Proteomes" id="UP000008983">
    <property type="component" value="Unassembled WGS sequence"/>
</dbReference>
<dbReference type="EMBL" id="GL983656">
    <property type="protein sequence ID" value="EGR32492.1"/>
    <property type="molecule type" value="Genomic_DNA"/>
</dbReference>
<dbReference type="InParanoid" id="G0QQL4"/>
<dbReference type="AlphaFoldDB" id="G0QQL4"/>